<dbReference type="Proteomes" id="UP000051845">
    <property type="component" value="Unassembled WGS sequence"/>
</dbReference>
<evidence type="ECO:0000313" key="3">
    <source>
        <dbReference type="Proteomes" id="UP000051845"/>
    </source>
</evidence>
<reference evidence="2 3" key="1">
    <citation type="journal article" date="2015" name="Genome Announc.">
        <title>Expanding the biotechnology potential of lactobacilli through comparative genomics of 213 strains and associated genera.</title>
        <authorList>
            <person name="Sun Z."/>
            <person name="Harris H.M."/>
            <person name="McCann A."/>
            <person name="Guo C."/>
            <person name="Argimon S."/>
            <person name="Zhang W."/>
            <person name="Yang X."/>
            <person name="Jeffery I.B."/>
            <person name="Cooney J.C."/>
            <person name="Kagawa T.F."/>
            <person name="Liu W."/>
            <person name="Song Y."/>
            <person name="Salvetti E."/>
            <person name="Wrobel A."/>
            <person name="Rasinkangas P."/>
            <person name="Parkhill J."/>
            <person name="Rea M.C."/>
            <person name="O'Sullivan O."/>
            <person name="Ritari J."/>
            <person name="Douillard F.P."/>
            <person name="Paul Ross R."/>
            <person name="Yang R."/>
            <person name="Briner A.E."/>
            <person name="Felis G.E."/>
            <person name="de Vos W.M."/>
            <person name="Barrangou R."/>
            <person name="Klaenhammer T.R."/>
            <person name="Caufield P.W."/>
            <person name="Cui Y."/>
            <person name="Zhang H."/>
            <person name="O'Toole P.W."/>
        </authorList>
    </citation>
    <scope>NUCLEOTIDE SEQUENCE [LARGE SCALE GENOMIC DNA]</scope>
    <source>
        <strain evidence="2 3">DSM 20515</strain>
    </source>
</reference>
<evidence type="ECO:0000313" key="2">
    <source>
        <dbReference type="EMBL" id="KRM73787.1"/>
    </source>
</evidence>
<dbReference type="EMBL" id="AYYR01000118">
    <property type="protein sequence ID" value="KRM73787.1"/>
    <property type="molecule type" value="Genomic_DNA"/>
</dbReference>
<comment type="caution">
    <text evidence="2">The sequence shown here is derived from an EMBL/GenBank/DDBJ whole genome shotgun (WGS) entry which is preliminary data.</text>
</comment>
<dbReference type="AlphaFoldDB" id="A0A0R2BB58"/>
<proteinExistence type="predicted"/>
<protein>
    <recommendedName>
        <fullName evidence="1">Integrase catalytic domain-containing protein</fullName>
    </recommendedName>
</protein>
<accession>A0A0R2BB58</accession>
<feature type="domain" description="Integrase catalytic" evidence="1">
    <location>
        <begin position="1"/>
        <end position="100"/>
    </location>
</feature>
<dbReference type="InterPro" id="IPR001584">
    <property type="entry name" value="Integrase_cat-core"/>
</dbReference>
<organism evidence="2 3">
    <name type="scientific">Secundilactobacillus collinoides DSM 20515 = JCM 1123</name>
    <dbReference type="NCBI Taxonomy" id="1423733"/>
    <lineage>
        <taxon>Bacteria</taxon>
        <taxon>Bacillati</taxon>
        <taxon>Bacillota</taxon>
        <taxon>Bacilli</taxon>
        <taxon>Lactobacillales</taxon>
        <taxon>Lactobacillaceae</taxon>
        <taxon>Secundilactobacillus</taxon>
    </lineage>
</organism>
<evidence type="ECO:0000259" key="1">
    <source>
        <dbReference type="PROSITE" id="PS50994"/>
    </source>
</evidence>
<name>A0A0R2BB58_SECCO</name>
<dbReference type="GO" id="GO:0015074">
    <property type="term" value="P:DNA integration"/>
    <property type="evidence" value="ECO:0007669"/>
    <property type="project" value="InterPro"/>
</dbReference>
<dbReference type="PROSITE" id="PS50994">
    <property type="entry name" value="INTEGRASE"/>
    <property type="match status" value="1"/>
</dbReference>
<dbReference type="RefSeq" id="WP_054762849.1">
    <property type="nucleotide sequence ID" value="NZ_AYYR01000118.1"/>
</dbReference>
<dbReference type="PATRIC" id="fig|1423733.4.peg.1127"/>
<gene>
    <name evidence="2" type="ORF">FC82_GL001069</name>
</gene>
<sequence>MKQVVDHKKSDFGYAVFIERFKQFSQDASYQPIDCRVFRPHTKGVVELLARTVERFRVYNREFSDGVELINLINGFHEELNREVSQTTERIPCEMWAGEEK</sequence>